<proteinExistence type="inferred from homology"/>
<dbReference type="Proteomes" id="UP000859547">
    <property type="component" value="Unassembled WGS sequence"/>
</dbReference>
<evidence type="ECO:0000313" key="5">
    <source>
        <dbReference type="EMBL" id="HAT4309674.1"/>
    </source>
</evidence>
<dbReference type="PANTHER" id="PTHR36108:SF13">
    <property type="entry name" value="COLOSSIN-B-RELATED"/>
    <property type="match status" value="1"/>
</dbReference>
<name>A0A8H9R0U8_CLOPF</name>
<evidence type="ECO:0000256" key="1">
    <source>
        <dbReference type="ARBA" id="ARBA00007257"/>
    </source>
</evidence>
<feature type="domain" description="SpaA-like prealbumin fold" evidence="4">
    <location>
        <begin position="13"/>
        <end position="98"/>
    </location>
</feature>
<reference evidence="5" key="2">
    <citation type="submission" date="2020-07" db="EMBL/GenBank/DDBJ databases">
        <authorList>
            <consortium name="NCBI Pathogen Detection Project"/>
        </authorList>
    </citation>
    <scope>NUCLEOTIDE SEQUENCE</scope>
    <source>
        <strain evidence="5">C8</strain>
    </source>
</reference>
<dbReference type="EMBL" id="DACTCB010000085">
    <property type="protein sequence ID" value="HAT4309674.1"/>
    <property type="molecule type" value="Genomic_DNA"/>
</dbReference>
<sequence length="114" mass="12916">KLEMENKKIRANAELIKVDSETKRPLEGAEFELWNGENLVGNYTTNKDGKIVVENLEAGNYYFNEIKAPDHYEINQDQDLSFVIDKDGETKTVTAENKVKTGEVDFTKTDVTNG</sequence>
<dbReference type="Pfam" id="PF17802">
    <property type="entry name" value="SpaA"/>
    <property type="match status" value="1"/>
</dbReference>
<reference evidence="5" key="1">
    <citation type="journal article" date="2018" name="Genome Biol.">
        <title>SKESA: strategic k-mer extension for scrupulous assemblies.</title>
        <authorList>
            <person name="Souvorov A."/>
            <person name="Agarwala R."/>
            <person name="Lipman D.J."/>
        </authorList>
    </citation>
    <scope>NUCLEOTIDE SEQUENCE</scope>
    <source>
        <strain evidence="5">C8</strain>
    </source>
</reference>
<dbReference type="InterPro" id="IPR041033">
    <property type="entry name" value="SpaA_PFL_dom_1"/>
</dbReference>
<evidence type="ECO:0000256" key="2">
    <source>
        <dbReference type="ARBA" id="ARBA00022525"/>
    </source>
</evidence>
<feature type="non-terminal residue" evidence="5">
    <location>
        <position position="114"/>
    </location>
</feature>
<accession>A0A8H9R0U8</accession>
<organism evidence="5">
    <name type="scientific">Clostridium perfringens</name>
    <dbReference type="NCBI Taxonomy" id="1502"/>
    <lineage>
        <taxon>Bacteria</taxon>
        <taxon>Bacillati</taxon>
        <taxon>Bacillota</taxon>
        <taxon>Clostridia</taxon>
        <taxon>Eubacteriales</taxon>
        <taxon>Clostridiaceae</taxon>
        <taxon>Clostridium</taxon>
    </lineage>
</organism>
<feature type="non-terminal residue" evidence="5">
    <location>
        <position position="1"/>
    </location>
</feature>
<evidence type="ECO:0000256" key="3">
    <source>
        <dbReference type="ARBA" id="ARBA00022729"/>
    </source>
</evidence>
<keyword evidence="2" id="KW-0964">Secreted</keyword>
<keyword evidence="3" id="KW-0732">Signal</keyword>
<dbReference type="Gene3D" id="2.60.40.10">
    <property type="entry name" value="Immunoglobulins"/>
    <property type="match status" value="1"/>
</dbReference>
<dbReference type="AlphaFoldDB" id="A0A8H9R0U8"/>
<gene>
    <name evidence="5" type="ORF">I9080_003555</name>
</gene>
<dbReference type="SUPFAM" id="SSF49478">
    <property type="entry name" value="Cna protein B-type domain"/>
    <property type="match status" value="1"/>
</dbReference>
<evidence type="ECO:0000259" key="4">
    <source>
        <dbReference type="Pfam" id="PF17802"/>
    </source>
</evidence>
<comment type="caution">
    <text evidence="5">The sequence shown here is derived from an EMBL/GenBank/DDBJ whole genome shotgun (WGS) entry which is preliminary data.</text>
</comment>
<dbReference type="InterPro" id="IPR013783">
    <property type="entry name" value="Ig-like_fold"/>
</dbReference>
<comment type="similarity">
    <text evidence="1">Belongs to the serine-aspartate repeat-containing protein (SDr) family.</text>
</comment>
<protein>
    <submittedName>
        <fullName evidence="5">Adhesin</fullName>
    </submittedName>
</protein>
<dbReference type="PANTHER" id="PTHR36108">
    <property type="entry name" value="COLOSSIN-B-RELATED"/>
    <property type="match status" value="1"/>
</dbReference>